<dbReference type="PANTHER" id="PTHR43806:SF11">
    <property type="entry name" value="CEREVISIN-RELATED"/>
    <property type="match status" value="1"/>
</dbReference>
<dbReference type="InterPro" id="IPR022398">
    <property type="entry name" value="Peptidase_S8_His-AS"/>
</dbReference>
<dbReference type="SUPFAM" id="SSF52743">
    <property type="entry name" value="Subtilisin-like"/>
    <property type="match status" value="1"/>
</dbReference>
<dbReference type="GO" id="GO:0004252">
    <property type="term" value="F:serine-type endopeptidase activity"/>
    <property type="evidence" value="ECO:0007669"/>
    <property type="project" value="InterPro"/>
</dbReference>
<dbReference type="InterPro" id="IPR036852">
    <property type="entry name" value="Peptidase_S8/S53_dom_sf"/>
</dbReference>
<evidence type="ECO:0000256" key="1">
    <source>
        <dbReference type="ARBA" id="ARBA00011073"/>
    </source>
</evidence>
<evidence type="ECO:0000256" key="3">
    <source>
        <dbReference type="ARBA" id="ARBA00022801"/>
    </source>
</evidence>
<feature type="non-terminal residue" evidence="6">
    <location>
        <position position="1"/>
    </location>
</feature>
<dbReference type="PRINTS" id="PR00723">
    <property type="entry name" value="SUBTILISIN"/>
</dbReference>
<evidence type="ECO:0000313" key="6">
    <source>
        <dbReference type="EMBL" id="GAI45009.1"/>
    </source>
</evidence>
<dbReference type="InterPro" id="IPR000209">
    <property type="entry name" value="Peptidase_S8/S53_dom"/>
</dbReference>
<comment type="caution">
    <text evidence="6">The sequence shown here is derived from an EMBL/GenBank/DDBJ whole genome shotgun (WGS) entry which is preliminary data.</text>
</comment>
<name>X1QP22_9ZZZZ</name>
<keyword evidence="3" id="KW-0378">Hydrolase</keyword>
<keyword evidence="4" id="KW-0720">Serine protease</keyword>
<sequence>HLKLDTGVDYNHPALAGKINPSDPADCYHFLSNGADIGSGCMDVYGHGTHCSGIIASMHETYQGVAYGADLMAYQVLDESGVGYDSDAAAAVDYAVANGAKVISLSLGAKVDPDAWPNCYPQTPNAEVLCSCYDTVISETVDAAVDAGVVVVAASGNDYTIGELNAPACANKSIAIGAVDSNDNKADFSNGGEDLDVMAPGVNIVSIWWSGDPDCGGDPDCWAYGSGTSMATPHVAGVAALLLNANPSLTPTQI</sequence>
<dbReference type="Pfam" id="PF00082">
    <property type="entry name" value="Peptidase_S8"/>
    <property type="match status" value="1"/>
</dbReference>
<feature type="domain" description="Peptidase S8/S53" evidence="5">
    <location>
        <begin position="4"/>
        <end position="254"/>
    </location>
</feature>
<comment type="similarity">
    <text evidence="1">Belongs to the peptidase S8 family.</text>
</comment>
<dbReference type="EMBL" id="BARV01030790">
    <property type="protein sequence ID" value="GAI45009.1"/>
    <property type="molecule type" value="Genomic_DNA"/>
</dbReference>
<accession>X1QP22</accession>
<dbReference type="PROSITE" id="PS00137">
    <property type="entry name" value="SUBTILASE_HIS"/>
    <property type="match status" value="1"/>
</dbReference>
<dbReference type="InterPro" id="IPR023828">
    <property type="entry name" value="Peptidase_S8_Ser-AS"/>
</dbReference>
<evidence type="ECO:0000256" key="2">
    <source>
        <dbReference type="ARBA" id="ARBA00022670"/>
    </source>
</evidence>
<gene>
    <name evidence="6" type="ORF">S06H3_48846</name>
</gene>
<reference evidence="6" key="1">
    <citation type="journal article" date="2014" name="Front. Microbiol.">
        <title>High frequency of phylogenetically diverse reductive dehalogenase-homologous genes in deep subseafloor sedimentary metagenomes.</title>
        <authorList>
            <person name="Kawai M."/>
            <person name="Futagami T."/>
            <person name="Toyoda A."/>
            <person name="Takaki Y."/>
            <person name="Nishi S."/>
            <person name="Hori S."/>
            <person name="Arai W."/>
            <person name="Tsubouchi T."/>
            <person name="Morono Y."/>
            <person name="Uchiyama I."/>
            <person name="Ito T."/>
            <person name="Fujiyama A."/>
            <person name="Inagaki F."/>
            <person name="Takami H."/>
        </authorList>
    </citation>
    <scope>NUCLEOTIDE SEQUENCE</scope>
    <source>
        <strain evidence="6">Expedition CK06-06</strain>
    </source>
</reference>
<dbReference type="InterPro" id="IPR015500">
    <property type="entry name" value="Peptidase_S8_subtilisin-rel"/>
</dbReference>
<proteinExistence type="inferred from homology"/>
<evidence type="ECO:0000256" key="4">
    <source>
        <dbReference type="ARBA" id="ARBA00022825"/>
    </source>
</evidence>
<organism evidence="6">
    <name type="scientific">marine sediment metagenome</name>
    <dbReference type="NCBI Taxonomy" id="412755"/>
    <lineage>
        <taxon>unclassified sequences</taxon>
        <taxon>metagenomes</taxon>
        <taxon>ecological metagenomes</taxon>
    </lineage>
</organism>
<dbReference type="PANTHER" id="PTHR43806">
    <property type="entry name" value="PEPTIDASE S8"/>
    <property type="match status" value="1"/>
</dbReference>
<dbReference type="GO" id="GO:0006508">
    <property type="term" value="P:proteolysis"/>
    <property type="evidence" value="ECO:0007669"/>
    <property type="project" value="UniProtKB-KW"/>
</dbReference>
<dbReference type="Gene3D" id="3.40.50.200">
    <property type="entry name" value="Peptidase S8/S53 domain"/>
    <property type="match status" value="1"/>
</dbReference>
<dbReference type="InterPro" id="IPR050131">
    <property type="entry name" value="Peptidase_S8_subtilisin-like"/>
</dbReference>
<feature type="non-terminal residue" evidence="6">
    <location>
        <position position="254"/>
    </location>
</feature>
<dbReference type="PROSITE" id="PS00138">
    <property type="entry name" value="SUBTILASE_SER"/>
    <property type="match status" value="1"/>
</dbReference>
<evidence type="ECO:0000259" key="5">
    <source>
        <dbReference type="Pfam" id="PF00082"/>
    </source>
</evidence>
<protein>
    <recommendedName>
        <fullName evidence="5">Peptidase S8/S53 domain-containing protein</fullName>
    </recommendedName>
</protein>
<dbReference type="AlphaFoldDB" id="X1QP22"/>
<keyword evidence="2" id="KW-0645">Protease</keyword>
<dbReference type="PROSITE" id="PS51892">
    <property type="entry name" value="SUBTILASE"/>
    <property type="match status" value="1"/>
</dbReference>